<dbReference type="Proteomes" id="UP000015354">
    <property type="component" value="Unassembled WGS sequence"/>
</dbReference>
<keyword evidence="3" id="KW-0479">Metal-binding</keyword>
<dbReference type="PANTHER" id="PTHR23323">
    <property type="entry name" value="VACUOLAR PROTEIN SORTING-ASSOCIATED PROTEIN"/>
    <property type="match status" value="1"/>
</dbReference>
<evidence type="ECO:0000256" key="3">
    <source>
        <dbReference type="ARBA" id="ARBA00022723"/>
    </source>
</evidence>
<dbReference type="GO" id="GO:0005768">
    <property type="term" value="C:endosome"/>
    <property type="evidence" value="ECO:0007669"/>
    <property type="project" value="TreeGrafter"/>
</dbReference>
<dbReference type="PROSITE" id="PS50236">
    <property type="entry name" value="CHCR"/>
    <property type="match status" value="1"/>
</dbReference>
<dbReference type="EMBL" id="ATMH01002904">
    <property type="protein sequence ID" value="EPY32252.1"/>
    <property type="molecule type" value="Genomic_DNA"/>
</dbReference>
<dbReference type="InterPro" id="IPR036322">
    <property type="entry name" value="WD40_repeat_dom_sf"/>
</dbReference>
<dbReference type="GO" id="GO:0030897">
    <property type="term" value="C:HOPS complex"/>
    <property type="evidence" value="ECO:0007669"/>
    <property type="project" value="TreeGrafter"/>
</dbReference>
<evidence type="ECO:0000256" key="4">
    <source>
        <dbReference type="ARBA" id="ARBA00022771"/>
    </source>
</evidence>
<dbReference type="InterPro" id="IPR057308">
    <property type="entry name" value="CHCR_PEP5_VPS11"/>
</dbReference>
<dbReference type="GO" id="GO:0006886">
    <property type="term" value="P:intracellular protein transport"/>
    <property type="evidence" value="ECO:0007669"/>
    <property type="project" value="UniProtKB-UniRule"/>
</dbReference>
<evidence type="ECO:0000256" key="1">
    <source>
        <dbReference type="ARBA" id="ARBA00004184"/>
    </source>
</evidence>
<keyword evidence="5" id="KW-0862">Zinc</keyword>
<dbReference type="GO" id="GO:0007032">
    <property type="term" value="P:endosome organization"/>
    <property type="evidence" value="ECO:0007669"/>
    <property type="project" value="TreeGrafter"/>
</dbReference>
<dbReference type="OrthoDB" id="26184at2759"/>
<evidence type="ECO:0000256" key="6">
    <source>
        <dbReference type="ARBA" id="ARBA00022927"/>
    </source>
</evidence>
<dbReference type="InterPro" id="IPR000547">
    <property type="entry name" value="Clathrin_H-chain/VPS_repeat"/>
</dbReference>
<feature type="domain" description="PEP5/VPS11 N-terminal" evidence="9">
    <location>
        <begin position="9"/>
        <end position="333"/>
    </location>
</feature>
<gene>
    <name evidence="10" type="ORF">STCU_02904</name>
</gene>
<comment type="subcellular location">
    <subcellularLocation>
        <location evidence="1">Endomembrane system</location>
        <topology evidence="1">Peripheral membrane protein</topology>
    </subcellularLocation>
</comment>
<feature type="repeat" description="CHCR" evidence="8">
    <location>
        <begin position="454"/>
        <end position="605"/>
    </location>
</feature>
<evidence type="ECO:0000256" key="5">
    <source>
        <dbReference type="ARBA" id="ARBA00022833"/>
    </source>
</evidence>
<evidence type="ECO:0000313" key="11">
    <source>
        <dbReference type="Proteomes" id="UP000015354"/>
    </source>
</evidence>
<dbReference type="GO" id="GO:0030674">
    <property type="term" value="F:protein-macromolecule adaptor activity"/>
    <property type="evidence" value="ECO:0007669"/>
    <property type="project" value="TreeGrafter"/>
</dbReference>
<sequence length="1026" mass="113611">MRTVARSRGVEMTCCCRSPQYLFAGDAEGLLFILDRRDHTPVLVFQAYATCTTHMVYVPSAGVLATLGHDNDGAPCAALLRLWTVEQVVALQRGAAEGPLWRPPCKTHSLFSASRPVPPLDRMVPLPSLLLHPDRVAARQLHAGRSGAAAAFPRTAVVSFDLTADLSQAVFALATGECVVLRGALAEGGKTKLTLLKSRLAKGPLVFVGFPPRHAVRCGAAAQPPQQTLYTVYEDAVTVWSCAAGYTEYACAVQSGGSVNCVALGADGELAVASATSPIVALLGPPAAAEAQEAVYNPTQAASVRYVDMECLPIRKLLVHRGYVVLLTQQEEKQDQFVLQAYDAHNYIRGFSRVQEPQQHCAFLLADSSDVLLLSHAAATAPTAEPTPLRTCQLSEISTQLKLDLLFVKECYGVAKAIARGLPNAEPTLLLHIQKVYGDFLYSKGKFAEAMDEYVDTIGFLEPSYVIRKYLHGQHMGLLTLYLEELHRKRDAKSCSTINHTTLLLSTYIKQKEEDKLMHFIHRDDVRFDPTNVIAVCRQGGYFAAALYVADRYAQVRDYVRIVLRDLHDAPRALAAVRRLRVDEAEDACRALGRELLRAEPRLTTELLVDLCVHWKGPKRRMAAEGAPDAPQPPPDRASVTSFVHMFVHSPRCLFHFLRAVVASGALDVDEAEPTSLEPAERAQARSVFNALFELYITKELKMDIAREETDEDDHAASCFPREPYEDRRRQAMTFLEAYSGRYDDYVVLTLCHQHHFEEGYLFLLKKTSLTEELIDFYFSKYAVEGAETQEERSKLLRACKRTDLQSDQSRTVWLSLLRHMVRCPSVEGRDLENVLSYIEEHGILSPVVVLELLGQCTDTTLSLRSVRRYCQTVLEKKQSRLQASQSLLEGQLQRARQLQGEMVALQTSAVVFSPSQCAHCGQALDLPTVHFLCRHSFHQRCLHVATECNLCAPRHQQAAEEQRALTAARGAPAAFFEELEKAMREGGGADGLAVCARFVGMGALESSAPVSGRDAEGKAREFSLW</sequence>
<evidence type="ECO:0000256" key="8">
    <source>
        <dbReference type="PROSITE-ProRule" id="PRU01006"/>
    </source>
</evidence>
<name>S9UN20_9TRYP</name>
<dbReference type="InterPro" id="IPR057307">
    <property type="entry name" value="PEP5_VPS11_N"/>
</dbReference>
<evidence type="ECO:0000256" key="7">
    <source>
        <dbReference type="ARBA" id="ARBA00023136"/>
    </source>
</evidence>
<dbReference type="GO" id="GO:0007033">
    <property type="term" value="P:vacuole organization"/>
    <property type="evidence" value="ECO:0007669"/>
    <property type="project" value="TreeGrafter"/>
</dbReference>
<evidence type="ECO:0000256" key="2">
    <source>
        <dbReference type="ARBA" id="ARBA00022448"/>
    </source>
</evidence>
<comment type="caution">
    <text evidence="10">The sequence shown here is derived from an EMBL/GenBank/DDBJ whole genome shotgun (WGS) entry which is preliminary data.</text>
</comment>
<evidence type="ECO:0000259" key="9">
    <source>
        <dbReference type="Pfam" id="PF23341"/>
    </source>
</evidence>
<organism evidence="10 11">
    <name type="scientific">Strigomonas culicis</name>
    <dbReference type="NCBI Taxonomy" id="28005"/>
    <lineage>
        <taxon>Eukaryota</taxon>
        <taxon>Discoba</taxon>
        <taxon>Euglenozoa</taxon>
        <taxon>Kinetoplastea</taxon>
        <taxon>Metakinetoplastina</taxon>
        <taxon>Trypanosomatida</taxon>
        <taxon>Trypanosomatidae</taxon>
        <taxon>Strigomonadinae</taxon>
        <taxon>Strigomonas</taxon>
    </lineage>
</organism>
<keyword evidence="4" id="KW-0863">Zinc-finger</keyword>
<dbReference type="Pfam" id="PF23356">
    <property type="entry name" value="TPR_PEP5_VPS11"/>
    <property type="match status" value="1"/>
</dbReference>
<keyword evidence="11" id="KW-1185">Reference proteome</keyword>
<evidence type="ECO:0000313" key="10">
    <source>
        <dbReference type="EMBL" id="EPY32252.1"/>
    </source>
</evidence>
<accession>S9UN20</accession>
<dbReference type="SUPFAM" id="SSF50978">
    <property type="entry name" value="WD40 repeat-like"/>
    <property type="match status" value="1"/>
</dbReference>
<dbReference type="GO" id="GO:0006904">
    <property type="term" value="P:vesicle docking involved in exocytosis"/>
    <property type="evidence" value="ECO:0007669"/>
    <property type="project" value="TreeGrafter"/>
</dbReference>
<dbReference type="CDD" id="cd16688">
    <property type="entry name" value="RING-H2_Vps11"/>
    <property type="match status" value="1"/>
</dbReference>
<proteinExistence type="predicted"/>
<dbReference type="AlphaFoldDB" id="S9UN20"/>
<keyword evidence="2" id="KW-0813">Transport</keyword>
<keyword evidence="6" id="KW-0653">Protein transport</keyword>
<dbReference type="GO" id="GO:0048284">
    <property type="term" value="P:organelle fusion"/>
    <property type="evidence" value="ECO:0007669"/>
    <property type="project" value="TreeGrafter"/>
</dbReference>
<reference evidence="10 11" key="1">
    <citation type="journal article" date="2013" name="PLoS ONE">
        <title>Predicting the Proteins of Angomonas deanei, Strigomonas culicis and Their Respective Endosymbionts Reveals New Aspects of the Trypanosomatidae Family.</title>
        <authorList>
            <person name="Motta M.C."/>
            <person name="Martins A.C."/>
            <person name="de Souza S.S."/>
            <person name="Catta-Preta C.M."/>
            <person name="Silva R."/>
            <person name="Klein C.C."/>
            <person name="de Almeida L.G."/>
            <person name="de Lima Cunha O."/>
            <person name="Ciapina L.P."/>
            <person name="Brocchi M."/>
            <person name="Colabardini A.C."/>
            <person name="de Araujo Lima B."/>
            <person name="Machado C.R."/>
            <person name="de Almeida Soares C.M."/>
            <person name="Probst C.M."/>
            <person name="de Menezes C.B."/>
            <person name="Thompson C.E."/>
            <person name="Bartholomeu D.C."/>
            <person name="Gradia D.F."/>
            <person name="Pavoni D.P."/>
            <person name="Grisard E.C."/>
            <person name="Fantinatti-Garboggini F."/>
            <person name="Marchini F.K."/>
            <person name="Rodrigues-Luiz G.F."/>
            <person name="Wagner G."/>
            <person name="Goldman G.H."/>
            <person name="Fietto J.L."/>
            <person name="Elias M.C."/>
            <person name="Goldman M.H."/>
            <person name="Sagot M.F."/>
            <person name="Pereira M."/>
            <person name="Stoco P.H."/>
            <person name="de Mendonca-Neto R.P."/>
            <person name="Teixeira S.M."/>
            <person name="Maciel T.E."/>
            <person name="de Oliveira Mendes T.A."/>
            <person name="Urmenyi T.P."/>
            <person name="de Souza W."/>
            <person name="Schenkman S."/>
            <person name="de Vasconcelos A.T."/>
        </authorList>
    </citation>
    <scope>NUCLEOTIDE SEQUENCE [LARGE SCALE GENOMIC DNA]</scope>
</reference>
<keyword evidence="7" id="KW-0472">Membrane</keyword>
<dbReference type="PANTHER" id="PTHR23323:SF24">
    <property type="entry name" value="VACUOLAR PROTEIN SORTING-ASSOCIATED PROTEIN 11 HOMOLOG"/>
    <property type="match status" value="1"/>
</dbReference>
<dbReference type="Pfam" id="PF23341">
    <property type="entry name" value="PEP5_VPS11_N"/>
    <property type="match status" value="1"/>
</dbReference>
<dbReference type="GO" id="GO:0008270">
    <property type="term" value="F:zinc ion binding"/>
    <property type="evidence" value="ECO:0007669"/>
    <property type="project" value="UniProtKB-KW"/>
</dbReference>
<protein>
    <recommendedName>
        <fullName evidence="9">PEP5/VPS11 N-terminal domain-containing protein</fullName>
    </recommendedName>
</protein>